<dbReference type="AlphaFoldDB" id="A0A0N0UH56"/>
<gene>
    <name evidence="4" type="ORF">AMS66_20425</name>
</gene>
<evidence type="ECO:0000256" key="2">
    <source>
        <dbReference type="ARBA" id="ARBA00023002"/>
    </source>
</evidence>
<evidence type="ECO:0000256" key="3">
    <source>
        <dbReference type="RuleBase" id="RU000363"/>
    </source>
</evidence>
<comment type="caution">
    <text evidence="4">The sequence shown here is derived from an EMBL/GenBank/DDBJ whole genome shotgun (WGS) entry which is preliminary data.</text>
</comment>
<comment type="similarity">
    <text evidence="1 3">Belongs to the short-chain dehydrogenases/reductases (SDR) family.</text>
</comment>
<keyword evidence="2" id="KW-0560">Oxidoreductase</keyword>
<dbReference type="PRINTS" id="PR00081">
    <property type="entry name" value="GDHRDH"/>
</dbReference>
<dbReference type="RefSeq" id="WP_053782545.1">
    <property type="nucleotide sequence ID" value="NZ_LITU01000070.1"/>
</dbReference>
<dbReference type="SUPFAM" id="SSF51735">
    <property type="entry name" value="NAD(P)-binding Rossmann-fold domains"/>
    <property type="match status" value="1"/>
</dbReference>
<dbReference type="PIRSF" id="PIRSF000126">
    <property type="entry name" value="11-beta-HSD1"/>
    <property type="match status" value="1"/>
</dbReference>
<dbReference type="EMBL" id="LITU01000070">
    <property type="protein sequence ID" value="KOY14365.1"/>
    <property type="molecule type" value="Genomic_DNA"/>
</dbReference>
<organism evidence="4 5">
    <name type="scientific">Paenibacillus xylanivorans</name>
    <dbReference type="NCBI Taxonomy" id="1705561"/>
    <lineage>
        <taxon>Bacteria</taxon>
        <taxon>Bacillati</taxon>
        <taxon>Bacillota</taxon>
        <taxon>Bacilli</taxon>
        <taxon>Bacillales</taxon>
        <taxon>Paenibacillaceae</taxon>
        <taxon>Paenibacillus</taxon>
    </lineage>
</organism>
<dbReference type="PATRIC" id="fig|1705561.3.peg.4256"/>
<reference evidence="4 5" key="1">
    <citation type="submission" date="2015-08" db="EMBL/GenBank/DDBJ databases">
        <title>Draft genome sequence of cellulolytic and xylanolytic Paenibacillus sp. A59, isolated from a decaying forest soil from Patagonia, Argentina.</title>
        <authorList>
            <person name="Ghio S."/>
            <person name="Caceres A.M."/>
            <person name="Talia P."/>
            <person name="Grasso D."/>
            <person name="Campos E."/>
        </authorList>
    </citation>
    <scope>NUCLEOTIDE SEQUENCE [LARGE SCALE GENOMIC DNA]</scope>
    <source>
        <strain evidence="4 5">A59</strain>
    </source>
</reference>
<dbReference type="PANTHER" id="PTHR43899">
    <property type="entry name" value="RH59310P"/>
    <property type="match status" value="1"/>
</dbReference>
<evidence type="ECO:0000256" key="1">
    <source>
        <dbReference type="ARBA" id="ARBA00006484"/>
    </source>
</evidence>
<keyword evidence="5" id="KW-1185">Reference proteome</keyword>
<name>A0A0N0UH56_9BACL</name>
<dbReference type="Gene3D" id="3.40.50.720">
    <property type="entry name" value="NAD(P)-binding Rossmann-like Domain"/>
    <property type="match status" value="1"/>
</dbReference>
<dbReference type="OrthoDB" id="9808814at2"/>
<evidence type="ECO:0000313" key="5">
    <source>
        <dbReference type="Proteomes" id="UP000037688"/>
    </source>
</evidence>
<dbReference type="CDD" id="cd05356">
    <property type="entry name" value="17beta-HSD1_like_SDR_c"/>
    <property type="match status" value="1"/>
</dbReference>
<evidence type="ECO:0000313" key="4">
    <source>
        <dbReference type="EMBL" id="KOY14365.1"/>
    </source>
</evidence>
<dbReference type="Pfam" id="PF00106">
    <property type="entry name" value="adh_short"/>
    <property type="match status" value="1"/>
</dbReference>
<dbReference type="GO" id="GO:0016491">
    <property type="term" value="F:oxidoreductase activity"/>
    <property type="evidence" value="ECO:0007669"/>
    <property type="project" value="UniProtKB-KW"/>
</dbReference>
<dbReference type="InterPro" id="IPR036291">
    <property type="entry name" value="NAD(P)-bd_dom_sf"/>
</dbReference>
<dbReference type="Proteomes" id="UP000037688">
    <property type="component" value="Unassembled WGS sequence"/>
</dbReference>
<proteinExistence type="inferred from homology"/>
<dbReference type="PANTHER" id="PTHR43899:SF13">
    <property type="entry name" value="RH59310P"/>
    <property type="match status" value="1"/>
</dbReference>
<protein>
    <submittedName>
        <fullName evidence="4">Oxidoreductase</fullName>
    </submittedName>
</protein>
<sequence>MKQVQNQWVLITGASSGIGKTFALEMASKGKHIVLVARSESKLRQLAEQIERTYQVKTEVIVADLSQADAPQHVYEECMNRGIQVNVLINNAGFATHGMFEQVDGARQQEEIMLNVLAVMNMTHLFLPGMLQKRNGTIINVSSTAAFQPDPYMAVYGATKSFVLSFTEALYEENRKRGVQFLALCPGSTETSFFDVVGAEEASVGKRDTPEHVVEVAMKALESGKPYAVPGASNYWTAQFARLMPRRQMLRIVGGMLRPRSKSGKPQKAQA</sequence>
<dbReference type="InterPro" id="IPR051019">
    <property type="entry name" value="VLCFA-Steroid_DH"/>
</dbReference>
<dbReference type="InterPro" id="IPR002347">
    <property type="entry name" value="SDR_fam"/>
</dbReference>
<dbReference type="PRINTS" id="PR00080">
    <property type="entry name" value="SDRFAMILY"/>
</dbReference>
<accession>A0A0N0UH56</accession>